<evidence type="ECO:0000259" key="5">
    <source>
        <dbReference type="PROSITE" id="PS50893"/>
    </source>
</evidence>
<dbReference type="Proteomes" id="UP000811481">
    <property type="component" value="Unassembled WGS sequence"/>
</dbReference>
<dbReference type="PROSITE" id="PS00211">
    <property type="entry name" value="ABC_TRANSPORTER_1"/>
    <property type="match status" value="1"/>
</dbReference>
<dbReference type="PANTHER" id="PTHR42734">
    <property type="entry name" value="METAL TRANSPORT SYSTEM ATP-BINDING PROTEIN TM_0124-RELATED"/>
    <property type="match status" value="1"/>
</dbReference>
<dbReference type="SUPFAM" id="SSF52540">
    <property type="entry name" value="P-loop containing nucleoside triphosphate hydrolases"/>
    <property type="match status" value="1"/>
</dbReference>
<dbReference type="SMART" id="SM00382">
    <property type="entry name" value="AAA"/>
    <property type="match status" value="1"/>
</dbReference>
<comment type="caution">
    <text evidence="6">The sequence shown here is derived from an EMBL/GenBank/DDBJ whole genome shotgun (WGS) entry which is preliminary data.</text>
</comment>
<dbReference type="InterPro" id="IPR050153">
    <property type="entry name" value="Metal_Ion_Import_ABC"/>
</dbReference>
<proteinExistence type="inferred from homology"/>
<dbReference type="GO" id="GO:0005524">
    <property type="term" value="F:ATP binding"/>
    <property type="evidence" value="ECO:0007669"/>
    <property type="project" value="UniProtKB-KW"/>
</dbReference>
<protein>
    <submittedName>
        <fullName evidence="6">Metal ABC transporter ATP-binding protein</fullName>
    </submittedName>
</protein>
<dbReference type="InterPro" id="IPR003593">
    <property type="entry name" value="AAA+_ATPase"/>
</dbReference>
<dbReference type="RefSeq" id="WP_212331024.1">
    <property type="nucleotide sequence ID" value="NZ_JAGVRH010000002.1"/>
</dbReference>
<dbReference type="InterPro" id="IPR003439">
    <property type="entry name" value="ABC_transporter-like_ATP-bd"/>
</dbReference>
<sequence>MNNQTKLNQIAIIVKDLTVSYYLKPVLWDIDLDFYQSSLTAIVGPNGAGKSTLIKTLIELIPKVSGEILFQGKKYKKIRKKIAYVPQRNSVDWDFPTTVFDVVLMGRYGHLGWFCRPNNKDYQIVIQSLQKVGMEPLKERQISELSGGQQQRIFLARALAQQGDIYLMDEPFQGVDIQTEKKIIAVLKDLQKENKTIIVVHHDLETVPQYFDHVVLLNIQKIASGPIETTFTAENIQKTYQNYQLKNITLSSPSSNSENKKY</sequence>
<evidence type="ECO:0000256" key="4">
    <source>
        <dbReference type="ARBA" id="ARBA00022840"/>
    </source>
</evidence>
<organism evidence="6 7">
    <name type="scientific">'Fragaria x ananassa' phyllody phytoplasma</name>
    <dbReference type="NCBI Taxonomy" id="2358428"/>
    <lineage>
        <taxon>Bacteria</taxon>
        <taxon>Bacillati</taxon>
        <taxon>Mycoplasmatota</taxon>
        <taxon>Mollicutes</taxon>
        <taxon>Acholeplasmatales</taxon>
        <taxon>Acholeplasmataceae</taxon>
        <taxon>Candidatus Phytoplasma</taxon>
        <taxon>16SrXIII (Mexican periwinkle virescence group)</taxon>
    </lineage>
</organism>
<accession>A0ABS5K4T3</accession>
<dbReference type="InterPro" id="IPR017871">
    <property type="entry name" value="ABC_transporter-like_CS"/>
</dbReference>
<evidence type="ECO:0000256" key="2">
    <source>
        <dbReference type="ARBA" id="ARBA00022448"/>
    </source>
</evidence>
<dbReference type="Pfam" id="PF00005">
    <property type="entry name" value="ABC_tran"/>
    <property type="match status" value="1"/>
</dbReference>
<evidence type="ECO:0000256" key="1">
    <source>
        <dbReference type="ARBA" id="ARBA00005417"/>
    </source>
</evidence>
<evidence type="ECO:0000313" key="7">
    <source>
        <dbReference type="Proteomes" id="UP000811481"/>
    </source>
</evidence>
<keyword evidence="3" id="KW-0547">Nucleotide-binding</keyword>
<reference evidence="6" key="1">
    <citation type="submission" date="2021-04" db="EMBL/GenBank/DDBJ databases">
        <title>Draft genome sequence of StrPh-CL8, a phytoplasma strain causing strawberry phyllody in Chile.</title>
        <authorList>
            <person name="Cui W."/>
            <person name="Zamorano A."/>
            <person name="Fiore N."/>
        </authorList>
    </citation>
    <scope>NUCLEOTIDE SEQUENCE [LARGE SCALE GENOMIC DNA]</scope>
    <source>
        <strain evidence="6">StrPh-Cl</strain>
    </source>
</reference>
<keyword evidence="7" id="KW-1185">Reference proteome</keyword>
<keyword evidence="2" id="KW-0813">Transport</keyword>
<dbReference type="InterPro" id="IPR027417">
    <property type="entry name" value="P-loop_NTPase"/>
</dbReference>
<evidence type="ECO:0000313" key="6">
    <source>
        <dbReference type="EMBL" id="MBS2126268.1"/>
    </source>
</evidence>
<dbReference type="CDD" id="cd03235">
    <property type="entry name" value="ABC_Metallic_Cations"/>
    <property type="match status" value="1"/>
</dbReference>
<dbReference type="EMBL" id="JAGVRH010000002">
    <property type="protein sequence ID" value="MBS2126268.1"/>
    <property type="molecule type" value="Genomic_DNA"/>
</dbReference>
<gene>
    <name evidence="6" type="ORF">J8J04_00940</name>
</gene>
<name>A0ABS5K4T3_9MOLU</name>
<evidence type="ECO:0000256" key="3">
    <source>
        <dbReference type="ARBA" id="ARBA00022741"/>
    </source>
</evidence>
<comment type="similarity">
    <text evidence="1">Belongs to the ABC transporter superfamily.</text>
</comment>
<feature type="domain" description="ABC transporter" evidence="5">
    <location>
        <begin position="12"/>
        <end position="244"/>
    </location>
</feature>
<dbReference type="Gene3D" id="3.40.50.300">
    <property type="entry name" value="P-loop containing nucleotide triphosphate hydrolases"/>
    <property type="match status" value="1"/>
</dbReference>
<dbReference type="PROSITE" id="PS50893">
    <property type="entry name" value="ABC_TRANSPORTER_2"/>
    <property type="match status" value="1"/>
</dbReference>
<dbReference type="PANTHER" id="PTHR42734:SF5">
    <property type="entry name" value="IRON TRANSPORT SYSTEM ATP-BINDING PROTEIN HI_0361-RELATED"/>
    <property type="match status" value="1"/>
</dbReference>
<keyword evidence="4 6" id="KW-0067">ATP-binding</keyword>